<dbReference type="Gene3D" id="2.120.10.30">
    <property type="entry name" value="TolB, C-terminal domain"/>
    <property type="match status" value="2"/>
</dbReference>
<dbReference type="GO" id="GO:0000209">
    <property type="term" value="P:protein polyubiquitination"/>
    <property type="evidence" value="ECO:0007669"/>
    <property type="project" value="TreeGrafter"/>
</dbReference>
<dbReference type="PANTHER" id="PTHR24104:SF25">
    <property type="entry name" value="PROTEIN LIN-41"/>
    <property type="match status" value="1"/>
</dbReference>
<keyword evidence="5" id="KW-1185">Reference proteome</keyword>
<feature type="repeat" description="NHL" evidence="2">
    <location>
        <begin position="282"/>
        <end position="324"/>
    </location>
</feature>
<evidence type="ECO:0000256" key="3">
    <source>
        <dbReference type="SAM" id="Phobius"/>
    </source>
</evidence>
<dbReference type="AlphaFoldDB" id="A0A4Y8Q1X2"/>
<dbReference type="SUPFAM" id="SSF63829">
    <property type="entry name" value="Calcium-dependent phosphotriesterase"/>
    <property type="match status" value="1"/>
</dbReference>
<protein>
    <recommendedName>
        <fullName evidence="6">6-bladed beta-propeller</fullName>
    </recommendedName>
</protein>
<accession>A0A4Y8Q1X2</accession>
<sequence length="325" mass="35127">MKVKQLLIVLSALVLVTAGTFIFFYSKKRSPLEQLPVLAASREIKQMSVMYSFGNGDGDENNLRQPIDIAIDELGQSYVIDNGDGTIKIYDPNGKFVKSFGQTGGEEQKLAAPAALAVSGGLVLVTDPTVGRIQAFDKNGEFVKTLFTSPDDDKYSPVGIAAAGDGHVLFTDVAGHRVVELDQNGQKTASFGQPGSKEGQFAYPHDLVLDKNKRIYVADSNNGRVQVFDRQGKFLSVIDGTSGGKSRLALPRGLTIDAYNHLVVVDTLANQVRFFELTGESLFEYGELGSEDGEFSFPNGVAVDGKKVFVADRENKRVQVFSAGT</sequence>
<evidence type="ECO:0000313" key="5">
    <source>
        <dbReference type="Proteomes" id="UP000298246"/>
    </source>
</evidence>
<keyword evidence="3" id="KW-1133">Transmembrane helix</keyword>
<evidence type="ECO:0000313" key="4">
    <source>
        <dbReference type="EMBL" id="TFE87818.1"/>
    </source>
</evidence>
<dbReference type="GO" id="GO:0061630">
    <property type="term" value="F:ubiquitin protein ligase activity"/>
    <property type="evidence" value="ECO:0007669"/>
    <property type="project" value="TreeGrafter"/>
</dbReference>
<dbReference type="OrthoDB" id="9799230at2"/>
<dbReference type="InterPro" id="IPR001258">
    <property type="entry name" value="NHL_repeat"/>
</dbReference>
<dbReference type="EMBL" id="MYFO01000012">
    <property type="protein sequence ID" value="TFE87818.1"/>
    <property type="molecule type" value="Genomic_DNA"/>
</dbReference>
<keyword evidence="3" id="KW-0472">Membrane</keyword>
<name>A0A4Y8Q1X2_9BACL</name>
<dbReference type="Proteomes" id="UP000298246">
    <property type="component" value="Unassembled WGS sequence"/>
</dbReference>
<keyword evidence="3" id="KW-0812">Transmembrane</keyword>
<evidence type="ECO:0008006" key="6">
    <source>
        <dbReference type="Google" id="ProtNLM"/>
    </source>
</evidence>
<keyword evidence="1" id="KW-0677">Repeat</keyword>
<organism evidence="4 5">
    <name type="scientific">Paenibacillus athensensis</name>
    <dbReference type="NCBI Taxonomy" id="1967502"/>
    <lineage>
        <taxon>Bacteria</taxon>
        <taxon>Bacillati</taxon>
        <taxon>Bacillota</taxon>
        <taxon>Bacilli</taxon>
        <taxon>Bacillales</taxon>
        <taxon>Paenibacillaceae</taxon>
        <taxon>Paenibacillus</taxon>
    </lineage>
</organism>
<dbReference type="Pfam" id="PF01436">
    <property type="entry name" value="NHL"/>
    <property type="match status" value="2"/>
</dbReference>
<feature type="repeat" description="NHL" evidence="2">
    <location>
        <begin position="190"/>
        <end position="231"/>
    </location>
</feature>
<feature type="transmembrane region" description="Helical" evidence="3">
    <location>
        <begin position="6"/>
        <end position="25"/>
    </location>
</feature>
<evidence type="ECO:0000256" key="2">
    <source>
        <dbReference type="PROSITE-ProRule" id="PRU00504"/>
    </source>
</evidence>
<dbReference type="PANTHER" id="PTHR24104">
    <property type="entry name" value="E3 UBIQUITIN-PROTEIN LIGASE NHLRC1-RELATED"/>
    <property type="match status" value="1"/>
</dbReference>
<dbReference type="InterPro" id="IPR050952">
    <property type="entry name" value="TRIM-NHL_E3_ligases"/>
</dbReference>
<dbReference type="InterPro" id="IPR011042">
    <property type="entry name" value="6-blade_b-propeller_TolB-like"/>
</dbReference>
<reference evidence="4 5" key="1">
    <citation type="submission" date="2017-03" db="EMBL/GenBank/DDBJ databases">
        <title>Isolation of Levoglucosan Utilizing Bacteria.</title>
        <authorList>
            <person name="Arya A.S."/>
        </authorList>
    </citation>
    <scope>NUCLEOTIDE SEQUENCE [LARGE SCALE GENOMIC DNA]</scope>
    <source>
        <strain evidence="4 5">MEC069</strain>
    </source>
</reference>
<gene>
    <name evidence="4" type="ORF">B5M42_11475</name>
</gene>
<dbReference type="GO" id="GO:0008270">
    <property type="term" value="F:zinc ion binding"/>
    <property type="evidence" value="ECO:0007669"/>
    <property type="project" value="UniProtKB-KW"/>
</dbReference>
<dbReference type="PROSITE" id="PS51125">
    <property type="entry name" value="NHL"/>
    <property type="match status" value="2"/>
</dbReference>
<dbReference type="GO" id="GO:0043161">
    <property type="term" value="P:proteasome-mediated ubiquitin-dependent protein catabolic process"/>
    <property type="evidence" value="ECO:0007669"/>
    <property type="project" value="TreeGrafter"/>
</dbReference>
<proteinExistence type="predicted"/>
<dbReference type="Gene3D" id="2.40.10.500">
    <property type="match status" value="1"/>
</dbReference>
<evidence type="ECO:0000256" key="1">
    <source>
        <dbReference type="ARBA" id="ARBA00022737"/>
    </source>
</evidence>
<comment type="caution">
    <text evidence="4">The sequence shown here is derived from an EMBL/GenBank/DDBJ whole genome shotgun (WGS) entry which is preliminary data.</text>
</comment>
<dbReference type="RefSeq" id="WP_134752881.1">
    <property type="nucleotide sequence ID" value="NZ_MYFO02000012.1"/>
</dbReference>